<evidence type="ECO:0000256" key="5">
    <source>
        <dbReference type="SAM" id="Phobius"/>
    </source>
</evidence>
<dbReference type="Gene3D" id="3.40.190.10">
    <property type="entry name" value="Periplasmic binding protein-like II"/>
    <property type="match status" value="1"/>
</dbReference>
<name>A0AAX1EH89_9GAMM</name>
<comment type="similarity">
    <text evidence="2">Belongs to the bacterial solute-binding protein 5 family.</text>
</comment>
<dbReference type="GO" id="GO:0015833">
    <property type="term" value="P:peptide transport"/>
    <property type="evidence" value="ECO:0007669"/>
    <property type="project" value="TreeGrafter"/>
</dbReference>
<protein>
    <submittedName>
        <fullName evidence="8">Peptide ABC transporter substrate-binding protein</fullName>
    </submittedName>
</protein>
<gene>
    <name evidence="8" type="ORF">E3983_09040</name>
</gene>
<evidence type="ECO:0000256" key="6">
    <source>
        <dbReference type="SAM" id="SignalP"/>
    </source>
</evidence>
<dbReference type="PANTHER" id="PTHR30290:SF10">
    <property type="entry name" value="PERIPLASMIC OLIGOPEPTIDE-BINDING PROTEIN-RELATED"/>
    <property type="match status" value="1"/>
</dbReference>
<dbReference type="PANTHER" id="PTHR30290">
    <property type="entry name" value="PERIPLASMIC BINDING COMPONENT OF ABC TRANSPORTER"/>
    <property type="match status" value="1"/>
</dbReference>
<evidence type="ECO:0000313" key="9">
    <source>
        <dbReference type="Proteomes" id="UP000295517"/>
    </source>
</evidence>
<dbReference type="Gene3D" id="3.90.76.10">
    <property type="entry name" value="Dipeptide-binding Protein, Domain 1"/>
    <property type="match status" value="1"/>
</dbReference>
<feature type="transmembrane region" description="Helical" evidence="5">
    <location>
        <begin position="698"/>
        <end position="720"/>
    </location>
</feature>
<keyword evidence="5" id="KW-1133">Transmembrane helix</keyword>
<evidence type="ECO:0000256" key="2">
    <source>
        <dbReference type="ARBA" id="ARBA00005695"/>
    </source>
</evidence>
<dbReference type="EMBL" id="CP038254">
    <property type="protein sequence ID" value="QBR84493.1"/>
    <property type="molecule type" value="Genomic_DNA"/>
</dbReference>
<proteinExistence type="inferred from homology"/>
<evidence type="ECO:0000313" key="8">
    <source>
        <dbReference type="EMBL" id="QBR84493.1"/>
    </source>
</evidence>
<organism evidence="8 9">
    <name type="scientific">Legionella israelensis</name>
    <dbReference type="NCBI Taxonomy" id="454"/>
    <lineage>
        <taxon>Bacteria</taxon>
        <taxon>Pseudomonadati</taxon>
        <taxon>Pseudomonadota</taxon>
        <taxon>Gammaproteobacteria</taxon>
        <taxon>Legionellales</taxon>
        <taxon>Legionellaceae</taxon>
        <taxon>Legionella</taxon>
    </lineage>
</organism>
<keyword evidence="5" id="KW-0472">Membrane</keyword>
<dbReference type="InterPro" id="IPR039424">
    <property type="entry name" value="SBP_5"/>
</dbReference>
<accession>A0AAX1EH89</accession>
<sequence>MNFFSGDFRQKIKYVGISLAFLSTISASAFSDQFVWNNPYTAKERDKSIYYNSFSEQPKTLDPARSYSANEYIFIAQICEPPLQYDYLKRPYQLTPLTAQQLPEIRYLNKEKKKINLSDNDTVAYSVYTIKIKPGIMYQPHPAFARYKSGTYRYHDLPESYLEEQNINQISDFKYSGTRELKVDDYIYEIKRLANPAVSSPIFGLMSEYILGFKKYGASLPLTYGQKKYIDLRAYPMEGLKKIDDYTFEVTLKGQYAQFIFWLAMPFFAPVPWEVDRFYSQPQMDDKNLTLDWYPVGTGPFMLSENNPNRRMVLDKNPHFRLTFFPTDGSEEDRKKGYLKYAGERIPLIEKTVFTLEKESIPRWNKFLQGYYDSSGITADSFDQAIQINRFGTAVLTSAMKDKKIRLTQTIEPSIYYMGFNMLDPVIGGQSERARKLRLAISIAMNYEEFIAIFFNGRGKAAQGPIPPGIFGYKEGKAGINPYVFKWVDGMPRLRPIEDARQLMREAGYPGGVNPKTGRHLILHYDVPATGGPDDKAQLGWVRKQFARIGISLNIRATQYNRFQEKMRSGNAQIFSWGWNADYPDPENFLFLLYGPNGKVKHGGENAANYANSQYDKLFEQMKNMENNPKRQALIDQMVSILRYDAPWVWGINPKNFVLTQQWVSPIKPNSIAQNTLKYVAIDVPLRNELRARWNQPVLWPLVMLVMIFFVLLFLLFLAYRKKQRRSVSKVEL</sequence>
<evidence type="ECO:0000256" key="4">
    <source>
        <dbReference type="ARBA" id="ARBA00022729"/>
    </source>
</evidence>
<dbReference type="AlphaFoldDB" id="A0AAX1EH89"/>
<dbReference type="Pfam" id="PF00496">
    <property type="entry name" value="SBP_bac_5"/>
    <property type="match status" value="1"/>
</dbReference>
<dbReference type="SUPFAM" id="SSF53850">
    <property type="entry name" value="Periplasmic binding protein-like II"/>
    <property type="match status" value="1"/>
</dbReference>
<evidence type="ECO:0000259" key="7">
    <source>
        <dbReference type="Pfam" id="PF00496"/>
    </source>
</evidence>
<evidence type="ECO:0000256" key="3">
    <source>
        <dbReference type="ARBA" id="ARBA00022448"/>
    </source>
</evidence>
<feature type="signal peptide" evidence="6">
    <location>
        <begin position="1"/>
        <end position="29"/>
    </location>
</feature>
<feature type="domain" description="Solute-binding protein family 5" evidence="7">
    <location>
        <begin position="173"/>
        <end position="599"/>
    </location>
</feature>
<evidence type="ECO:0000256" key="1">
    <source>
        <dbReference type="ARBA" id="ARBA00004196"/>
    </source>
</evidence>
<feature type="chain" id="PRO_5043398994" evidence="6">
    <location>
        <begin position="30"/>
        <end position="733"/>
    </location>
</feature>
<keyword evidence="4 6" id="KW-0732">Signal</keyword>
<keyword evidence="3" id="KW-0813">Transport</keyword>
<keyword evidence="5" id="KW-0812">Transmembrane</keyword>
<comment type="subcellular location">
    <subcellularLocation>
        <location evidence="1">Cell envelope</location>
    </subcellularLocation>
</comment>
<dbReference type="RefSeq" id="WP_135060715.1">
    <property type="nucleotide sequence ID" value="NZ_CP038254.1"/>
</dbReference>
<dbReference type="InterPro" id="IPR000914">
    <property type="entry name" value="SBP_5_dom"/>
</dbReference>
<reference evidence="8 9" key="1">
    <citation type="submission" date="2019-03" db="EMBL/GenBank/DDBJ databases">
        <title>Diverse conjugative elements silence natural transformation in Legionella species.</title>
        <authorList>
            <person name="Durieux I."/>
            <person name="Ginevra C."/>
            <person name="Attaiech L."/>
            <person name="Picq K."/>
            <person name="Juan P.A."/>
            <person name="Jarraud S."/>
            <person name="Charpentier X."/>
        </authorList>
    </citation>
    <scope>NUCLEOTIDE SEQUENCE [LARGE SCALE GENOMIC DNA]</scope>
    <source>
        <strain evidence="8 9">HL-0427-4011</strain>
    </source>
</reference>
<dbReference type="CDD" id="cd08505">
    <property type="entry name" value="PBP2_NikA_DppA_OppA_like_18"/>
    <property type="match status" value="1"/>
</dbReference>
<dbReference type="Gene3D" id="3.10.105.10">
    <property type="entry name" value="Dipeptide-binding Protein, Domain 3"/>
    <property type="match status" value="1"/>
</dbReference>
<dbReference type="Proteomes" id="UP000295517">
    <property type="component" value="Chromosome"/>
</dbReference>
<dbReference type="GO" id="GO:1904680">
    <property type="term" value="F:peptide transmembrane transporter activity"/>
    <property type="evidence" value="ECO:0007669"/>
    <property type="project" value="TreeGrafter"/>
</dbReference>
<dbReference type="GO" id="GO:0030313">
    <property type="term" value="C:cell envelope"/>
    <property type="evidence" value="ECO:0007669"/>
    <property type="project" value="UniProtKB-SubCell"/>
</dbReference>